<dbReference type="Proteomes" id="UP000179797">
    <property type="component" value="Unassembled WGS sequence"/>
</dbReference>
<evidence type="ECO:0000313" key="2">
    <source>
        <dbReference type="EMBL" id="OHX64301.1"/>
    </source>
</evidence>
<reference evidence="2 3" key="1">
    <citation type="journal article" date="2012" name="Int. J. Syst. Evol. Microbiol.">
        <title>Flammeovirga pacifica sp. nov., isolated from deep-sea sediment.</title>
        <authorList>
            <person name="Xu H."/>
            <person name="Fu Y."/>
            <person name="Yang N."/>
            <person name="Ding Z."/>
            <person name="Lai Q."/>
            <person name="Zeng R."/>
        </authorList>
    </citation>
    <scope>NUCLEOTIDE SEQUENCE [LARGE SCALE GENOMIC DNA]</scope>
    <source>
        <strain evidence="3">DSM 24597 / LMG 26175 / WPAGA1</strain>
    </source>
</reference>
<feature type="chain" id="PRO_5010313271" description="DUF4843 domain-containing protein" evidence="1">
    <location>
        <begin position="22"/>
        <end position="211"/>
    </location>
</feature>
<keyword evidence="1" id="KW-0732">Signal</keyword>
<keyword evidence="3" id="KW-1185">Reference proteome</keyword>
<organism evidence="2 3">
    <name type="scientific">Flammeovirga pacifica</name>
    <dbReference type="NCBI Taxonomy" id="915059"/>
    <lineage>
        <taxon>Bacteria</taxon>
        <taxon>Pseudomonadati</taxon>
        <taxon>Bacteroidota</taxon>
        <taxon>Cytophagia</taxon>
        <taxon>Cytophagales</taxon>
        <taxon>Flammeovirgaceae</taxon>
        <taxon>Flammeovirga</taxon>
    </lineage>
</organism>
<proteinExistence type="predicted"/>
<comment type="caution">
    <text evidence="2">The sequence shown here is derived from an EMBL/GenBank/DDBJ whole genome shotgun (WGS) entry which is preliminary data.</text>
</comment>
<dbReference type="EMBL" id="JRYR02000002">
    <property type="protein sequence ID" value="OHX64301.1"/>
    <property type="molecule type" value="Genomic_DNA"/>
</dbReference>
<evidence type="ECO:0000256" key="1">
    <source>
        <dbReference type="SAM" id="SignalP"/>
    </source>
</evidence>
<protein>
    <recommendedName>
        <fullName evidence="4">DUF4843 domain-containing protein</fullName>
    </recommendedName>
</protein>
<accession>A0A1S1YTE1</accession>
<dbReference type="AlphaFoldDB" id="A0A1S1YTE1"/>
<evidence type="ECO:0008006" key="4">
    <source>
        <dbReference type="Google" id="ProtNLM"/>
    </source>
</evidence>
<dbReference type="OrthoDB" id="978530at2"/>
<sequence length="211" mass="22865">MKLLARLATLMLLSVCLFSCNDDDDADPRDVNAIYFETDSISFGDVGFNNTNLQVQFNTASNSIEVVVRGTLDLPSGTRAETTVSVVVEHTQTTTSYTRNGDNYTIQIDSASSYDRALKEDATCTVINLGDAGFTNGRTGADVTFEDILVWDNSQQKYYMPSEKVGELIGLIIDPGFGNDDGAGGNVVYPKIWSSSGTIKKCGEFPTLLPN</sequence>
<gene>
    <name evidence="2" type="ORF">NH26_22150</name>
</gene>
<name>A0A1S1YTE1_FLAPC</name>
<dbReference type="RefSeq" id="WP_044220748.1">
    <property type="nucleotide sequence ID" value="NZ_JRYR02000002.1"/>
</dbReference>
<feature type="signal peptide" evidence="1">
    <location>
        <begin position="1"/>
        <end position="21"/>
    </location>
</feature>
<evidence type="ECO:0000313" key="3">
    <source>
        <dbReference type="Proteomes" id="UP000179797"/>
    </source>
</evidence>
<dbReference type="STRING" id="915059.NH26_22150"/>